<evidence type="ECO:0000313" key="3">
    <source>
        <dbReference type="EMBL" id="KAF8398291.1"/>
    </source>
</evidence>
<dbReference type="PROSITE" id="PS50833">
    <property type="entry name" value="BRIX"/>
    <property type="match status" value="1"/>
</dbReference>
<dbReference type="GO" id="GO:0005654">
    <property type="term" value="C:nucleoplasm"/>
    <property type="evidence" value="ECO:0007669"/>
    <property type="project" value="UniProtKB-ARBA"/>
</dbReference>
<dbReference type="SUPFAM" id="SSF52954">
    <property type="entry name" value="Class II aaRS ABD-related"/>
    <property type="match status" value="1"/>
</dbReference>
<sequence length="769" mass="84524">MLRRNIRLRREYIYRKSLEGKERLLYEKKRKIKEALEEGKPIPTELRNEEVALRQEIDLEDEQTAVPRTHIDDEYANASETDPKILLTTSRNPSAPLTQFVKELKFVFPNAQRMNRGGQVISEIIETCRAHDFTDVMLVHEHRGVPDGLEICHLPFGPTAYFGLLNVVTRHDIKDKKSMGKMSEAYPHLILSNFSTKLGERTANILKHLFPVPKPDSKRIITFANQSDYISFRHHVYEKHGGPKSIELKEVGPRFELRLYKVSYRAVKFDSKHSLFVDTSLVTWRVDPGGPSTSNGRRPHGWRAAVQGGREVHKGASQPVGASETQMGRKNSEPGFAKEGVGSAAGQGPPLKTYTNMVVRGSSGRVHNSNINRKSQDQYGRKLGREEIGAVGQTPSRSPSRVAQKVVFSRPLSFGPKNPGSRVEPDKPDLCVGPGPSELKTVSRPARAKSGSEPKEKVSVARACVSYPRPNSEGLKSVSIVRGSSQKIAEPFAGGDSVKIPPEQEASDLRGGSPSRRSTSRGEEEISSAEANPTLSGDILLEENDRISTPILGRRTREGGKGSTEPNSACISTQDRSLESKLWDEATDSSEMEQYTPLVFNEMVPETPLKEQSSEGAGRHVSKTFTLADPVEEQKSVEVLIRNSPPNAQGEAVPAVLGGVQGVHNGASSTVLSPIRLRESLRGVEALCHEVCNREEASPLLVPQLHQGSGSGRQEVTQVVLPMMNQEEIAGWVVNQMEVVGKSLGLSTAGRGSEARDLFHRIEGGANEN</sequence>
<dbReference type="InterPro" id="IPR044281">
    <property type="entry name" value="IMP4/RPF1"/>
</dbReference>
<dbReference type="GO" id="GO:0042274">
    <property type="term" value="P:ribosomal small subunit biogenesis"/>
    <property type="evidence" value="ECO:0007669"/>
    <property type="project" value="UniProtKB-ARBA"/>
</dbReference>
<feature type="compositionally biased region" description="Basic and acidic residues" evidence="1">
    <location>
        <begin position="450"/>
        <end position="459"/>
    </location>
</feature>
<reference evidence="3 4" key="1">
    <citation type="submission" date="2020-04" db="EMBL/GenBank/DDBJ databases">
        <title>Plant Genome Project.</title>
        <authorList>
            <person name="Zhang R.-G."/>
        </authorList>
    </citation>
    <scope>NUCLEOTIDE SEQUENCE [LARGE SCALE GENOMIC DNA]</scope>
    <source>
        <strain evidence="3">YNK0</strain>
        <tissue evidence="3">Leaf</tissue>
    </source>
</reference>
<dbReference type="GO" id="GO:0006364">
    <property type="term" value="P:rRNA processing"/>
    <property type="evidence" value="ECO:0007669"/>
    <property type="project" value="InterPro"/>
</dbReference>
<feature type="region of interest" description="Disordered" evidence="1">
    <location>
        <begin position="310"/>
        <end position="352"/>
    </location>
</feature>
<protein>
    <recommendedName>
        <fullName evidence="2">Brix domain-containing protein</fullName>
    </recommendedName>
</protein>
<dbReference type="FunFam" id="3.40.50.10480:FF:000001">
    <property type="entry name" value="IMP4, U3 small nucleolar ribonucleoprotein"/>
    <property type="match status" value="1"/>
</dbReference>
<organism evidence="3 4">
    <name type="scientific">Tetracentron sinense</name>
    <name type="common">Spur-leaf</name>
    <dbReference type="NCBI Taxonomy" id="13715"/>
    <lineage>
        <taxon>Eukaryota</taxon>
        <taxon>Viridiplantae</taxon>
        <taxon>Streptophyta</taxon>
        <taxon>Embryophyta</taxon>
        <taxon>Tracheophyta</taxon>
        <taxon>Spermatophyta</taxon>
        <taxon>Magnoliopsida</taxon>
        <taxon>Trochodendrales</taxon>
        <taxon>Trochodendraceae</taxon>
        <taxon>Tetracentron</taxon>
    </lineage>
</organism>
<name>A0A834Z438_TETSI</name>
<comment type="caution">
    <text evidence="3">The sequence shown here is derived from an EMBL/GenBank/DDBJ whole genome shotgun (WGS) entry which is preliminary data.</text>
</comment>
<dbReference type="OrthoDB" id="10253204at2759"/>
<dbReference type="GO" id="GO:0034457">
    <property type="term" value="C:Mpp10 complex"/>
    <property type="evidence" value="ECO:0007669"/>
    <property type="project" value="UniProtKB-ARBA"/>
</dbReference>
<evidence type="ECO:0000256" key="1">
    <source>
        <dbReference type="SAM" id="MobiDB-lite"/>
    </source>
</evidence>
<dbReference type="GO" id="GO:0042134">
    <property type="term" value="F:rRNA primary transcript binding"/>
    <property type="evidence" value="ECO:0007669"/>
    <property type="project" value="InterPro"/>
</dbReference>
<proteinExistence type="predicted"/>
<evidence type="ECO:0000313" key="4">
    <source>
        <dbReference type="Proteomes" id="UP000655225"/>
    </source>
</evidence>
<dbReference type="InterPro" id="IPR007109">
    <property type="entry name" value="Brix"/>
</dbReference>
<dbReference type="PANTHER" id="PTHR22734:SF2">
    <property type="entry name" value="U3 SMALL NUCLEOLAR RIBONUCLEOPROTEIN PROTEIN IMP4"/>
    <property type="match status" value="1"/>
</dbReference>
<dbReference type="GO" id="GO:0032040">
    <property type="term" value="C:small-subunit processome"/>
    <property type="evidence" value="ECO:0007669"/>
    <property type="project" value="TreeGrafter"/>
</dbReference>
<dbReference type="Proteomes" id="UP000655225">
    <property type="component" value="Unassembled WGS sequence"/>
</dbReference>
<gene>
    <name evidence="3" type="ORF">HHK36_017218</name>
</gene>
<feature type="region of interest" description="Disordered" evidence="1">
    <location>
        <begin position="491"/>
        <end position="578"/>
    </location>
</feature>
<dbReference type="Gene3D" id="3.40.50.10480">
    <property type="entry name" value="Probable brix-domain ribosomal biogenesis protein"/>
    <property type="match status" value="1"/>
</dbReference>
<feature type="domain" description="Brix" evidence="2">
    <location>
        <begin position="83"/>
        <end position="268"/>
    </location>
</feature>
<dbReference type="AlphaFoldDB" id="A0A834Z438"/>
<accession>A0A834Z438</accession>
<feature type="compositionally biased region" description="Polar residues" evidence="1">
    <location>
        <begin position="564"/>
        <end position="575"/>
    </location>
</feature>
<dbReference type="Pfam" id="PF04427">
    <property type="entry name" value="Brix"/>
    <property type="match status" value="1"/>
</dbReference>
<dbReference type="EMBL" id="JABCRI010000011">
    <property type="protein sequence ID" value="KAF8398291.1"/>
    <property type="molecule type" value="Genomic_DNA"/>
</dbReference>
<dbReference type="PANTHER" id="PTHR22734">
    <property type="entry name" value="U3 SMALL NUCLEOLAR RIBONUCLEOPROTEIN PROTEIN IMP4"/>
    <property type="match status" value="1"/>
</dbReference>
<dbReference type="SMART" id="SM00879">
    <property type="entry name" value="Brix"/>
    <property type="match status" value="1"/>
</dbReference>
<evidence type="ECO:0000259" key="2">
    <source>
        <dbReference type="PROSITE" id="PS50833"/>
    </source>
</evidence>
<dbReference type="GO" id="GO:0030515">
    <property type="term" value="F:snoRNA binding"/>
    <property type="evidence" value="ECO:0007669"/>
    <property type="project" value="TreeGrafter"/>
</dbReference>
<keyword evidence="4" id="KW-1185">Reference proteome</keyword>
<feature type="region of interest" description="Disordered" evidence="1">
    <location>
        <begin position="411"/>
        <end position="460"/>
    </location>
</feature>